<protein>
    <submittedName>
        <fullName evidence="2">Uncharacterized protein</fullName>
    </submittedName>
</protein>
<evidence type="ECO:0000313" key="2">
    <source>
        <dbReference type="EMBL" id="KAF2104497.1"/>
    </source>
</evidence>
<feature type="compositionally biased region" description="Polar residues" evidence="1">
    <location>
        <begin position="7"/>
        <end position="18"/>
    </location>
</feature>
<evidence type="ECO:0000313" key="3">
    <source>
        <dbReference type="Proteomes" id="UP000799772"/>
    </source>
</evidence>
<evidence type="ECO:0000256" key="1">
    <source>
        <dbReference type="SAM" id="MobiDB-lite"/>
    </source>
</evidence>
<reference evidence="2" key="1">
    <citation type="journal article" date="2020" name="Stud. Mycol.">
        <title>101 Dothideomycetes genomes: a test case for predicting lifestyles and emergence of pathogens.</title>
        <authorList>
            <person name="Haridas S."/>
            <person name="Albert R."/>
            <person name="Binder M."/>
            <person name="Bloem J."/>
            <person name="Labutti K."/>
            <person name="Salamov A."/>
            <person name="Andreopoulos B."/>
            <person name="Baker S."/>
            <person name="Barry K."/>
            <person name="Bills G."/>
            <person name="Bluhm B."/>
            <person name="Cannon C."/>
            <person name="Castanera R."/>
            <person name="Culley D."/>
            <person name="Daum C."/>
            <person name="Ezra D."/>
            <person name="Gonzalez J."/>
            <person name="Henrissat B."/>
            <person name="Kuo A."/>
            <person name="Liang C."/>
            <person name="Lipzen A."/>
            <person name="Lutzoni F."/>
            <person name="Magnuson J."/>
            <person name="Mondo S."/>
            <person name="Nolan M."/>
            <person name="Ohm R."/>
            <person name="Pangilinan J."/>
            <person name="Park H.-J."/>
            <person name="Ramirez L."/>
            <person name="Alfaro M."/>
            <person name="Sun H."/>
            <person name="Tritt A."/>
            <person name="Yoshinaga Y."/>
            <person name="Zwiers L.-H."/>
            <person name="Turgeon B."/>
            <person name="Goodwin S."/>
            <person name="Spatafora J."/>
            <person name="Crous P."/>
            <person name="Grigoriev I."/>
        </authorList>
    </citation>
    <scope>NUCLEOTIDE SEQUENCE</scope>
    <source>
        <strain evidence="2">CBS 133067</strain>
    </source>
</reference>
<keyword evidence="3" id="KW-1185">Reference proteome</keyword>
<dbReference type="AlphaFoldDB" id="A0A9P4IQY6"/>
<sequence>MDKDSESSTTSRGLTTVDATERDETPNINQNEDESKEDPKQIGGSAGSKPSEPKRISPSPLHIYVAVGNRLSVKDKHYSYWIWVERPEAVDEGWIASGYDFWPPEWEVFQTFRPFQHPRRAPQSFMGLLRIGEVADEQPDDFYERLELGEEQEPPAIENEDSETWILRVVEALQKDGVARTPDSFISTLSELARSWKDLMAKEDDLAMDEEFHFWIWGERPGVHDKGWYRTVVMGTLSGLWETDPRTQPGDPRPYPKEFLGIVKIGEVLGEHPGNFFSRLNPLRVKCTVGEASRTWCHRAIHALQDDGFVPGALSAHTLLDKLTQDAREWQKDLDSRGVASWADGELPRSCDGDADEA</sequence>
<proteinExistence type="predicted"/>
<feature type="region of interest" description="Disordered" evidence="1">
    <location>
        <begin position="1"/>
        <end position="58"/>
    </location>
</feature>
<accession>A0A9P4IQY6</accession>
<comment type="caution">
    <text evidence="2">The sequence shown here is derived from an EMBL/GenBank/DDBJ whole genome shotgun (WGS) entry which is preliminary data.</text>
</comment>
<name>A0A9P4IQY6_9PEZI</name>
<gene>
    <name evidence="2" type="ORF">NA57DRAFT_70701</name>
</gene>
<dbReference type="Proteomes" id="UP000799772">
    <property type="component" value="Unassembled WGS sequence"/>
</dbReference>
<organism evidence="2 3">
    <name type="scientific">Rhizodiscina lignyota</name>
    <dbReference type="NCBI Taxonomy" id="1504668"/>
    <lineage>
        <taxon>Eukaryota</taxon>
        <taxon>Fungi</taxon>
        <taxon>Dikarya</taxon>
        <taxon>Ascomycota</taxon>
        <taxon>Pezizomycotina</taxon>
        <taxon>Dothideomycetes</taxon>
        <taxon>Pleosporomycetidae</taxon>
        <taxon>Aulographales</taxon>
        <taxon>Rhizodiscinaceae</taxon>
        <taxon>Rhizodiscina</taxon>
    </lineage>
</organism>
<dbReference type="EMBL" id="ML978121">
    <property type="protein sequence ID" value="KAF2104497.1"/>
    <property type="molecule type" value="Genomic_DNA"/>
</dbReference>